<dbReference type="RefSeq" id="XP_001749692.1">
    <property type="nucleotide sequence ID" value="XM_001749640.1"/>
</dbReference>
<feature type="transmembrane region" description="Helical" evidence="14">
    <location>
        <begin position="140"/>
        <end position="164"/>
    </location>
</feature>
<proteinExistence type="inferred from homology"/>
<feature type="transmembrane region" description="Helical" evidence="14">
    <location>
        <begin position="232"/>
        <end position="249"/>
    </location>
</feature>
<organism evidence="16 17">
    <name type="scientific">Monosiga brevicollis</name>
    <name type="common">Choanoflagellate</name>
    <dbReference type="NCBI Taxonomy" id="81824"/>
    <lineage>
        <taxon>Eukaryota</taxon>
        <taxon>Choanoflagellata</taxon>
        <taxon>Craspedida</taxon>
        <taxon>Salpingoecidae</taxon>
        <taxon>Monosiga</taxon>
    </lineage>
</organism>
<keyword evidence="12" id="KW-0325">Glycoprotein</keyword>
<feature type="transmembrane region" description="Helical" evidence="14">
    <location>
        <begin position="110"/>
        <end position="128"/>
    </location>
</feature>
<dbReference type="Proteomes" id="UP000001357">
    <property type="component" value="Unassembled WGS sequence"/>
</dbReference>
<feature type="transmembrane region" description="Helical" evidence="14">
    <location>
        <begin position="203"/>
        <end position="220"/>
    </location>
</feature>
<dbReference type="AlphaFoldDB" id="A9VA96"/>
<gene>
    <name evidence="16" type="ORF">MONBRDRAFT_29151</name>
</gene>
<dbReference type="STRING" id="81824.A9VA96"/>
<evidence type="ECO:0000256" key="9">
    <source>
        <dbReference type="ARBA" id="ARBA00022989"/>
    </source>
</evidence>
<feature type="transmembrane region" description="Helical" evidence="14">
    <location>
        <begin position="176"/>
        <end position="197"/>
    </location>
</feature>
<dbReference type="PANTHER" id="PTHR15627:SF14">
    <property type="entry name" value="PROTEIN YIPF3"/>
    <property type="match status" value="1"/>
</dbReference>
<evidence type="ECO:0000313" key="17">
    <source>
        <dbReference type="Proteomes" id="UP000001357"/>
    </source>
</evidence>
<sequence length="262" mass="28616">MSAGSPMSPLERASTAVEIEYGSDDEFGSEKPQGARSGLMDGLTSAVGQQVAANMFEAGKQSAESVYSSYARIDLLRPYFDVEPADIRYRLLKSLWPQFSSVPQIIPADLYGPIMLAFTLSAILLLGMKAHGHVAAREGTLIGTAFAVAFGFWATLSTILYTLGFIFNTNVTAFELVALTGYSMFSYCIVLLISHLHLAEYDFYMAWLVIGSLAALRLGFALRSRTPDGKQGIMVGVIAATVHWTYLLYLKLSYVTLYNAIV</sequence>
<dbReference type="InParanoid" id="A9VA96"/>
<evidence type="ECO:0000256" key="8">
    <source>
        <dbReference type="ARBA" id="ARBA00022782"/>
    </source>
</evidence>
<keyword evidence="11 14" id="KW-0472">Membrane</keyword>
<reference evidence="16 17" key="1">
    <citation type="journal article" date="2008" name="Nature">
        <title>The genome of the choanoflagellate Monosiga brevicollis and the origin of metazoans.</title>
        <authorList>
            <consortium name="JGI Sequencing"/>
            <person name="King N."/>
            <person name="Westbrook M.J."/>
            <person name="Young S.L."/>
            <person name="Kuo A."/>
            <person name="Abedin M."/>
            <person name="Chapman J."/>
            <person name="Fairclough S."/>
            <person name="Hellsten U."/>
            <person name="Isogai Y."/>
            <person name="Letunic I."/>
            <person name="Marr M."/>
            <person name="Pincus D."/>
            <person name="Putnam N."/>
            <person name="Rokas A."/>
            <person name="Wright K.J."/>
            <person name="Zuzow R."/>
            <person name="Dirks W."/>
            <person name="Good M."/>
            <person name="Goodstein D."/>
            <person name="Lemons D."/>
            <person name="Li W."/>
            <person name="Lyons J.B."/>
            <person name="Morris A."/>
            <person name="Nichols S."/>
            <person name="Richter D.J."/>
            <person name="Salamov A."/>
            <person name="Bork P."/>
            <person name="Lim W.A."/>
            <person name="Manning G."/>
            <person name="Miller W.T."/>
            <person name="McGinnis W."/>
            <person name="Shapiro H."/>
            <person name="Tjian R."/>
            <person name="Grigoriev I.V."/>
            <person name="Rokhsar D."/>
        </authorList>
    </citation>
    <scope>NUCLEOTIDE SEQUENCE [LARGE SCALE GENOMIC DNA]</scope>
    <source>
        <strain evidence="17">MX1 / ATCC 50154</strain>
    </source>
</reference>
<evidence type="ECO:0000256" key="10">
    <source>
        <dbReference type="ARBA" id="ARBA00023034"/>
    </source>
</evidence>
<evidence type="ECO:0000256" key="13">
    <source>
        <dbReference type="ARBA" id="ARBA00024809"/>
    </source>
</evidence>
<dbReference type="EMBL" id="CH991573">
    <property type="protein sequence ID" value="EDQ85501.1"/>
    <property type="molecule type" value="Genomic_DNA"/>
</dbReference>
<evidence type="ECO:0000256" key="2">
    <source>
        <dbReference type="ARBA" id="ARBA00004496"/>
    </source>
</evidence>
<dbReference type="eggNOG" id="KOG3114">
    <property type="taxonomic scope" value="Eukaryota"/>
</dbReference>
<dbReference type="Pfam" id="PF04893">
    <property type="entry name" value="Yip1"/>
    <property type="match status" value="1"/>
</dbReference>
<dbReference type="GO" id="GO:0030154">
    <property type="term" value="P:cell differentiation"/>
    <property type="evidence" value="ECO:0007669"/>
    <property type="project" value="UniProtKB-KW"/>
</dbReference>
<keyword evidence="9 14" id="KW-1133">Transmembrane helix</keyword>
<accession>A9VA96</accession>
<feature type="domain" description="Yip1" evidence="15">
    <location>
        <begin position="98"/>
        <end position="254"/>
    </location>
</feature>
<dbReference type="OMA" id="HCIVLFV"/>
<evidence type="ECO:0000256" key="14">
    <source>
        <dbReference type="RuleBase" id="RU361264"/>
    </source>
</evidence>
<evidence type="ECO:0000313" key="16">
    <source>
        <dbReference type="EMBL" id="EDQ85501.1"/>
    </source>
</evidence>
<dbReference type="FunCoup" id="A9VA96">
    <property type="interactions" value="727"/>
</dbReference>
<keyword evidence="6" id="KW-0963">Cytoplasm</keyword>
<keyword evidence="17" id="KW-1185">Reference proteome</keyword>
<dbReference type="PANTHER" id="PTHR15627">
    <property type="entry name" value="NATURAL KILLER CELL-SPECIFIC ANTIGEN KLIP1"/>
    <property type="match status" value="1"/>
</dbReference>
<dbReference type="GO" id="GO:0005794">
    <property type="term" value="C:Golgi apparatus"/>
    <property type="evidence" value="ECO:0000318"/>
    <property type="project" value="GO_Central"/>
</dbReference>
<evidence type="ECO:0000256" key="7">
    <source>
        <dbReference type="ARBA" id="ARBA00022692"/>
    </source>
</evidence>
<comment type="similarity">
    <text evidence="4 14">Belongs to the YIP1 family.</text>
</comment>
<dbReference type="InterPro" id="IPR051521">
    <property type="entry name" value="tRNA_Mod/Golgi_Maint"/>
</dbReference>
<protein>
    <recommendedName>
        <fullName evidence="14">Protein YIPF</fullName>
    </recommendedName>
</protein>
<evidence type="ECO:0000259" key="15">
    <source>
        <dbReference type="Pfam" id="PF04893"/>
    </source>
</evidence>
<evidence type="ECO:0000256" key="3">
    <source>
        <dbReference type="ARBA" id="ARBA00004651"/>
    </source>
</evidence>
<dbReference type="KEGG" id="mbr:MONBRDRAFT_29151"/>
<dbReference type="GeneID" id="5894988"/>
<evidence type="ECO:0000256" key="11">
    <source>
        <dbReference type="ARBA" id="ARBA00023136"/>
    </source>
</evidence>
<evidence type="ECO:0000256" key="12">
    <source>
        <dbReference type="ARBA" id="ARBA00023180"/>
    </source>
</evidence>
<evidence type="ECO:0000256" key="1">
    <source>
        <dbReference type="ARBA" id="ARBA00004257"/>
    </source>
</evidence>
<comment type="subcellular location">
    <subcellularLocation>
        <location evidence="3">Cell membrane</location>
        <topology evidence="3">Multi-pass membrane protein</topology>
    </subcellularLocation>
    <subcellularLocation>
        <location evidence="2">Cytoplasm</location>
    </subcellularLocation>
    <subcellularLocation>
        <location evidence="14">Golgi apparatus membrane</location>
        <topology evidence="14">Multi-pass membrane protein</topology>
    </subcellularLocation>
    <subcellularLocation>
        <location evidence="1">Golgi apparatus</location>
        <location evidence="1">cis-Golgi network membrane</location>
        <topology evidence="1">Multi-pass membrane protein</topology>
    </subcellularLocation>
</comment>
<keyword evidence="5" id="KW-1003">Cell membrane</keyword>
<keyword evidence="10" id="KW-0333">Golgi apparatus</keyword>
<comment type="function">
    <text evidence="13">Involved in the maintenance of the Golgi structure. May play a role in hematopoiesis.</text>
</comment>
<name>A9VA96_MONBE</name>
<evidence type="ECO:0000256" key="6">
    <source>
        <dbReference type="ARBA" id="ARBA00022490"/>
    </source>
</evidence>
<evidence type="ECO:0000256" key="5">
    <source>
        <dbReference type="ARBA" id="ARBA00022475"/>
    </source>
</evidence>
<dbReference type="GO" id="GO:0005886">
    <property type="term" value="C:plasma membrane"/>
    <property type="evidence" value="ECO:0007669"/>
    <property type="project" value="UniProtKB-SubCell"/>
</dbReference>
<dbReference type="InterPro" id="IPR006977">
    <property type="entry name" value="Yip1_dom"/>
</dbReference>
<keyword evidence="7 14" id="KW-0812">Transmembrane</keyword>
<keyword evidence="8" id="KW-0221">Differentiation</keyword>
<dbReference type="GO" id="GO:0000139">
    <property type="term" value="C:Golgi membrane"/>
    <property type="evidence" value="ECO:0007669"/>
    <property type="project" value="UniProtKB-SubCell"/>
</dbReference>
<evidence type="ECO:0000256" key="4">
    <source>
        <dbReference type="ARBA" id="ARBA00010596"/>
    </source>
</evidence>